<evidence type="ECO:0000256" key="3">
    <source>
        <dbReference type="ARBA" id="ARBA00022643"/>
    </source>
</evidence>
<accession>A0ABV5G2U6</accession>
<comment type="caution">
    <text evidence="7">The sequence shown here is derived from an EMBL/GenBank/DDBJ whole genome shotgun (WGS) entry which is preliminary data.</text>
</comment>
<dbReference type="EMBL" id="JBHMFI010000001">
    <property type="protein sequence ID" value="MFB9073254.1"/>
    <property type="molecule type" value="Genomic_DNA"/>
</dbReference>
<dbReference type="SUPFAM" id="SSF50475">
    <property type="entry name" value="FMN-binding split barrel"/>
    <property type="match status" value="1"/>
</dbReference>
<gene>
    <name evidence="7" type="ORF">ACFFX0_19455</name>
</gene>
<keyword evidence="7" id="KW-0560">Oxidoreductase</keyword>
<feature type="domain" description="Flavin reductase like" evidence="6">
    <location>
        <begin position="43"/>
        <end position="191"/>
    </location>
</feature>
<evidence type="ECO:0000259" key="6">
    <source>
        <dbReference type="SMART" id="SM00903"/>
    </source>
</evidence>
<organism evidence="7 8">
    <name type="scientific">Citricoccus parietis</name>
    <dbReference type="NCBI Taxonomy" id="592307"/>
    <lineage>
        <taxon>Bacteria</taxon>
        <taxon>Bacillati</taxon>
        <taxon>Actinomycetota</taxon>
        <taxon>Actinomycetes</taxon>
        <taxon>Micrococcales</taxon>
        <taxon>Micrococcaceae</taxon>
        <taxon>Citricoccus</taxon>
    </lineage>
</organism>
<keyword evidence="2" id="KW-0285">Flavoprotein</keyword>
<dbReference type="GO" id="GO:0016491">
    <property type="term" value="F:oxidoreductase activity"/>
    <property type="evidence" value="ECO:0007669"/>
    <property type="project" value="UniProtKB-KW"/>
</dbReference>
<dbReference type="Gene3D" id="2.30.110.10">
    <property type="entry name" value="Electron Transport, Fmn-binding Protein, Chain A"/>
    <property type="match status" value="1"/>
</dbReference>
<keyword evidence="3" id="KW-0288">FMN</keyword>
<sequence>MPGRRRTRHPSRRSCQTVPMSTQRTEFDPAHLGNRETALLVKSILIPRPIAWVGTVDVHGTANLAPHSFFTMVSEEPPIVMFSSTSRKDTLTNVEATGEFTVSLVSRPQFEAANQTSAPYAAEVSEFQAAGIEAEPSTAVVPPRVAGSPAVMECVLESILPVGGNFMVLGRVVHVAVDTDTLATDARGRTLPLAQKLDPLTRLGRNEWGTLGEVLAIDRPTAG</sequence>
<dbReference type="PANTHER" id="PTHR33798:SF5">
    <property type="entry name" value="FLAVIN REDUCTASE LIKE DOMAIN-CONTAINING PROTEIN"/>
    <property type="match status" value="1"/>
</dbReference>
<name>A0ABV5G2U6_9MICC</name>
<evidence type="ECO:0000256" key="2">
    <source>
        <dbReference type="ARBA" id="ARBA00022630"/>
    </source>
</evidence>
<evidence type="ECO:0000313" key="8">
    <source>
        <dbReference type="Proteomes" id="UP001589575"/>
    </source>
</evidence>
<comment type="similarity">
    <text evidence="4">Belongs to the flavoredoxin family.</text>
</comment>
<comment type="cofactor">
    <cofactor evidence="1">
        <name>FMN</name>
        <dbReference type="ChEBI" id="CHEBI:58210"/>
    </cofactor>
</comment>
<dbReference type="InterPro" id="IPR012349">
    <property type="entry name" value="Split_barrel_FMN-bd"/>
</dbReference>
<feature type="region of interest" description="Disordered" evidence="5">
    <location>
        <begin position="1"/>
        <end position="23"/>
    </location>
</feature>
<evidence type="ECO:0000256" key="4">
    <source>
        <dbReference type="ARBA" id="ARBA00038054"/>
    </source>
</evidence>
<protein>
    <submittedName>
        <fullName evidence="7">Flavin reductase family protein</fullName>
        <ecNumber evidence="7">1.5.1.-</ecNumber>
    </submittedName>
</protein>
<evidence type="ECO:0000313" key="7">
    <source>
        <dbReference type="EMBL" id="MFB9073254.1"/>
    </source>
</evidence>
<dbReference type="PANTHER" id="PTHR33798">
    <property type="entry name" value="FLAVOPROTEIN OXYGENASE"/>
    <property type="match status" value="1"/>
</dbReference>
<proteinExistence type="inferred from homology"/>
<evidence type="ECO:0000256" key="5">
    <source>
        <dbReference type="SAM" id="MobiDB-lite"/>
    </source>
</evidence>
<feature type="compositionally biased region" description="Basic residues" evidence="5">
    <location>
        <begin position="1"/>
        <end position="12"/>
    </location>
</feature>
<dbReference type="Pfam" id="PF01613">
    <property type="entry name" value="Flavin_Reduct"/>
    <property type="match status" value="1"/>
</dbReference>
<dbReference type="SMART" id="SM00903">
    <property type="entry name" value="Flavin_Reduct"/>
    <property type="match status" value="1"/>
</dbReference>
<keyword evidence="8" id="KW-1185">Reference proteome</keyword>
<reference evidence="7 8" key="1">
    <citation type="submission" date="2024-09" db="EMBL/GenBank/DDBJ databases">
        <authorList>
            <person name="Sun Q."/>
            <person name="Mori K."/>
        </authorList>
    </citation>
    <scope>NUCLEOTIDE SEQUENCE [LARGE SCALE GENOMIC DNA]</scope>
    <source>
        <strain evidence="7 8">CCM 7609</strain>
    </source>
</reference>
<dbReference type="Proteomes" id="UP001589575">
    <property type="component" value="Unassembled WGS sequence"/>
</dbReference>
<feature type="compositionally biased region" description="Polar residues" evidence="5">
    <location>
        <begin position="14"/>
        <end position="23"/>
    </location>
</feature>
<dbReference type="InterPro" id="IPR002563">
    <property type="entry name" value="Flavin_Rdtase-like_dom"/>
</dbReference>
<dbReference type="EC" id="1.5.1.-" evidence="7"/>
<evidence type="ECO:0000256" key="1">
    <source>
        <dbReference type="ARBA" id="ARBA00001917"/>
    </source>
</evidence>